<sequence length="58" mass="6683">MESDKLWELVQKWKESEESFQLNGDSLDTLSTLHLSESDFYNIASETLNKTTTGEGLW</sequence>
<organism evidence="1 2">
    <name type="scientific">Marinilactibacillus psychrotolerans 42ea</name>
    <dbReference type="NCBI Taxonomy" id="1255609"/>
    <lineage>
        <taxon>Bacteria</taxon>
        <taxon>Bacillati</taxon>
        <taxon>Bacillota</taxon>
        <taxon>Bacilli</taxon>
        <taxon>Lactobacillales</taxon>
        <taxon>Carnobacteriaceae</taxon>
        <taxon>Marinilactibacillus</taxon>
    </lineage>
</organism>
<dbReference type="RefSeq" id="WP_171034472.1">
    <property type="nucleotide sequence ID" value="NZ_FUKW01000105.1"/>
</dbReference>
<accession>A0A1R4K1P1</accession>
<dbReference type="AlphaFoldDB" id="A0A1R4K1P1"/>
<evidence type="ECO:0000313" key="1">
    <source>
        <dbReference type="EMBL" id="SJN38381.1"/>
    </source>
</evidence>
<dbReference type="EMBL" id="FUKW01000105">
    <property type="protein sequence ID" value="SJN38381.1"/>
    <property type="molecule type" value="Genomic_DNA"/>
</dbReference>
<proteinExistence type="predicted"/>
<evidence type="ECO:0000313" key="2">
    <source>
        <dbReference type="Proteomes" id="UP000195611"/>
    </source>
</evidence>
<gene>
    <name evidence="1" type="ORF">FM115_07815</name>
</gene>
<name>A0A1R4K1P1_9LACT</name>
<protein>
    <submittedName>
        <fullName evidence="1">Uncharacterized protein</fullName>
    </submittedName>
</protein>
<dbReference type="Proteomes" id="UP000195611">
    <property type="component" value="Unassembled WGS sequence"/>
</dbReference>
<reference evidence="1 2" key="1">
    <citation type="submission" date="2017-02" db="EMBL/GenBank/DDBJ databases">
        <authorList>
            <person name="Peterson S.W."/>
        </authorList>
    </citation>
    <scope>NUCLEOTIDE SEQUENCE [LARGE SCALE GENOMIC DNA]</scope>
    <source>
        <strain evidence="1 2">42ea</strain>
    </source>
</reference>